<sequence length="179" mass="20973">MEWSEIIKQCVSFYEMMILKHDNLILNFVLTLFVYFRNRSSGEMSLDGRMNNRIKRNALERIIGEGDRNCIWELIMNTNVFANLCRLLQAQGGLREDGQVSLLEQVATFLIILMHHKKNHCLQVRFCRSEKIVSKYFNKVLKAVIHMQNLLFAKVSPVEEDCIDSTWRKFKVNLNGLCV</sequence>
<dbReference type="Proteomes" id="UP000289738">
    <property type="component" value="Chromosome B10"/>
</dbReference>
<accession>A0A444X4H1</accession>
<keyword evidence="3" id="KW-1185">Reference proteome</keyword>
<reference evidence="2 3" key="1">
    <citation type="submission" date="2019-01" db="EMBL/GenBank/DDBJ databases">
        <title>Sequencing of cultivated peanut Arachis hypogaea provides insights into genome evolution and oil improvement.</title>
        <authorList>
            <person name="Chen X."/>
        </authorList>
    </citation>
    <scope>NUCLEOTIDE SEQUENCE [LARGE SCALE GENOMIC DNA]</scope>
    <source>
        <strain evidence="3">cv. Fuhuasheng</strain>
        <tissue evidence="2">Leaves</tissue>
    </source>
</reference>
<organism evidence="2 3">
    <name type="scientific">Arachis hypogaea</name>
    <name type="common">Peanut</name>
    <dbReference type="NCBI Taxonomy" id="3818"/>
    <lineage>
        <taxon>Eukaryota</taxon>
        <taxon>Viridiplantae</taxon>
        <taxon>Streptophyta</taxon>
        <taxon>Embryophyta</taxon>
        <taxon>Tracheophyta</taxon>
        <taxon>Spermatophyta</taxon>
        <taxon>Magnoliopsida</taxon>
        <taxon>eudicotyledons</taxon>
        <taxon>Gunneridae</taxon>
        <taxon>Pentapetalae</taxon>
        <taxon>rosids</taxon>
        <taxon>fabids</taxon>
        <taxon>Fabales</taxon>
        <taxon>Fabaceae</taxon>
        <taxon>Papilionoideae</taxon>
        <taxon>50 kb inversion clade</taxon>
        <taxon>dalbergioids sensu lato</taxon>
        <taxon>Dalbergieae</taxon>
        <taxon>Pterocarpus clade</taxon>
        <taxon>Arachis</taxon>
    </lineage>
</organism>
<feature type="domain" description="DUF8040" evidence="1">
    <location>
        <begin position="62"/>
        <end position="145"/>
    </location>
</feature>
<evidence type="ECO:0000313" key="3">
    <source>
        <dbReference type="Proteomes" id="UP000289738"/>
    </source>
</evidence>
<dbReference type="STRING" id="3818.A0A444X4H1"/>
<dbReference type="AlphaFoldDB" id="A0A444X4H1"/>
<dbReference type="InterPro" id="IPR058353">
    <property type="entry name" value="DUF8040"/>
</dbReference>
<evidence type="ECO:0000259" key="1">
    <source>
        <dbReference type="Pfam" id="PF26138"/>
    </source>
</evidence>
<protein>
    <recommendedName>
        <fullName evidence="1">DUF8040 domain-containing protein</fullName>
    </recommendedName>
</protein>
<comment type="caution">
    <text evidence="2">The sequence shown here is derived from an EMBL/GenBank/DDBJ whole genome shotgun (WGS) entry which is preliminary data.</text>
</comment>
<evidence type="ECO:0000313" key="2">
    <source>
        <dbReference type="EMBL" id="RYQ84565.1"/>
    </source>
</evidence>
<dbReference type="Pfam" id="PF26138">
    <property type="entry name" value="DUF8040"/>
    <property type="match status" value="1"/>
</dbReference>
<proteinExistence type="predicted"/>
<gene>
    <name evidence="2" type="ORF">Ahy_B10g103982</name>
</gene>
<dbReference type="EMBL" id="SDMP01000020">
    <property type="protein sequence ID" value="RYQ84565.1"/>
    <property type="molecule type" value="Genomic_DNA"/>
</dbReference>
<name>A0A444X4H1_ARAHY</name>